<sequence>MPSGKHIRNALLGWFREMGTPNKDVETLLLLLLKYHPESFKTTGRMFRDLMNYNFRNASGWIKMLPSGVRCRELIDGMPERWLLETELTRNVHDAGYTPWVTNLDRFMLDHKNLYLYIQREIRIICQATNNQELYDIFVMYCYGFRDTTDIYSIQRIDEMVMLHGIMLNLITSGIKLTMREFMDLCSIANVKREPVMYYRTNIEGLTTYGTVSRVMVKTYSGVEYQCLGHDRMDDQLSVIHGGRVFQVKNIRGSVSLVLHKLRETTVHYQGLVIPLIEETFRTNYKKMVSEHNDILPMLRYQMGKFVTLYRVGRQAKHKRSKDQSPDGESPKRLSPDASVFKPLRFKK</sequence>
<proteinExistence type="predicted"/>
<feature type="compositionally biased region" description="Basic and acidic residues" evidence="1">
    <location>
        <begin position="322"/>
        <end position="335"/>
    </location>
</feature>
<dbReference type="AlphaFoldDB" id="A0A6C0IW28"/>
<feature type="region of interest" description="Disordered" evidence="1">
    <location>
        <begin position="315"/>
        <end position="348"/>
    </location>
</feature>
<dbReference type="EMBL" id="MN740267">
    <property type="protein sequence ID" value="QHT96740.1"/>
    <property type="molecule type" value="Genomic_DNA"/>
</dbReference>
<evidence type="ECO:0000256" key="1">
    <source>
        <dbReference type="SAM" id="MobiDB-lite"/>
    </source>
</evidence>
<accession>A0A6C0IW28</accession>
<protein>
    <submittedName>
        <fullName evidence="2">Uncharacterized protein</fullName>
    </submittedName>
</protein>
<name>A0A6C0IW28_9ZZZZ</name>
<evidence type="ECO:0000313" key="2">
    <source>
        <dbReference type="EMBL" id="QHT96740.1"/>
    </source>
</evidence>
<organism evidence="2">
    <name type="scientific">viral metagenome</name>
    <dbReference type="NCBI Taxonomy" id="1070528"/>
    <lineage>
        <taxon>unclassified sequences</taxon>
        <taxon>metagenomes</taxon>
        <taxon>organismal metagenomes</taxon>
    </lineage>
</organism>
<reference evidence="2" key="1">
    <citation type="journal article" date="2020" name="Nature">
        <title>Giant virus diversity and host interactions through global metagenomics.</title>
        <authorList>
            <person name="Schulz F."/>
            <person name="Roux S."/>
            <person name="Paez-Espino D."/>
            <person name="Jungbluth S."/>
            <person name="Walsh D.A."/>
            <person name="Denef V.J."/>
            <person name="McMahon K.D."/>
            <person name="Konstantinidis K.T."/>
            <person name="Eloe-Fadrosh E.A."/>
            <person name="Kyrpides N.C."/>
            <person name="Woyke T."/>
        </authorList>
    </citation>
    <scope>NUCLEOTIDE SEQUENCE</scope>
    <source>
        <strain evidence="2">GVMAG-M-3300024336-7</strain>
    </source>
</reference>